<reference evidence="2" key="1">
    <citation type="submission" date="2020-11" db="EMBL/GenBank/DDBJ databases">
        <authorList>
            <person name="Tran Van P."/>
        </authorList>
    </citation>
    <scope>NUCLEOTIDE SEQUENCE</scope>
</reference>
<feature type="non-terminal residue" evidence="2">
    <location>
        <position position="1"/>
    </location>
</feature>
<dbReference type="CDD" id="cd21450">
    <property type="entry name" value="DLC-like_DYNLL1-like"/>
    <property type="match status" value="1"/>
</dbReference>
<organism evidence="2">
    <name type="scientific">Medioppia subpectinata</name>
    <dbReference type="NCBI Taxonomy" id="1979941"/>
    <lineage>
        <taxon>Eukaryota</taxon>
        <taxon>Metazoa</taxon>
        <taxon>Ecdysozoa</taxon>
        <taxon>Arthropoda</taxon>
        <taxon>Chelicerata</taxon>
        <taxon>Arachnida</taxon>
        <taxon>Acari</taxon>
        <taxon>Acariformes</taxon>
        <taxon>Sarcoptiformes</taxon>
        <taxon>Oribatida</taxon>
        <taxon>Brachypylina</taxon>
        <taxon>Oppioidea</taxon>
        <taxon>Oppiidae</taxon>
        <taxon>Medioppia</taxon>
    </lineage>
</organism>
<gene>
    <name evidence="2" type="ORF">OSB1V03_LOCUS17095</name>
</gene>
<name>A0A7R9L9T5_9ACAR</name>
<accession>A0A7R9L9T5</accession>
<dbReference type="Pfam" id="PF01221">
    <property type="entry name" value="Dynein_light"/>
    <property type="match status" value="1"/>
</dbReference>
<evidence type="ECO:0000313" key="3">
    <source>
        <dbReference type="Proteomes" id="UP000759131"/>
    </source>
</evidence>
<dbReference type="EMBL" id="CAJPIZ010020013">
    <property type="protein sequence ID" value="CAG2117141.1"/>
    <property type="molecule type" value="Genomic_DNA"/>
</dbReference>
<dbReference type="EMBL" id="OC874588">
    <property type="protein sequence ID" value="CAD7637728.1"/>
    <property type="molecule type" value="Genomic_DNA"/>
</dbReference>
<dbReference type="SMART" id="SM01375">
    <property type="entry name" value="Dynein_light"/>
    <property type="match status" value="1"/>
</dbReference>
<evidence type="ECO:0000313" key="2">
    <source>
        <dbReference type="EMBL" id="CAD7637728.1"/>
    </source>
</evidence>
<feature type="region of interest" description="Disordered" evidence="1">
    <location>
        <begin position="108"/>
        <end position="172"/>
    </location>
</feature>
<sequence>LLNNLLGKMKIKCDYRDRGCPVVTALEGLREHTDNCPFSLRLCNKCYCLSKVSHNCVEELLALNKKESERCEELRQEKRSFDEMRDKLVAENATLRKDNDRLKAELKKFTDKSGNSQSDGCVAGSGGGGGGGGGAGGRPYRSGSKRESPSRGPMAGLTPIPRTSSTQSLMGGELGRPTIYEMLTEGRRHLNQRVTITESNTDEMAANKIVAVVKNELRFNNNMYYICQNIVYKLDHELGSSWCVITNYNKLGHNYTNSSCYVKLKFGKLTFKIYRTKFLDVPLMRRRVRDGKIQAKIRVFDTDMTESMIKYVENITFTALKKHKTLKSIAGEVKTKMDEEYGGHWNCFAHNFGDYCLNRKDKTFISFDVDELKITVFQAN</sequence>
<dbReference type="SUPFAM" id="SSF49599">
    <property type="entry name" value="TRAF domain-like"/>
    <property type="match status" value="1"/>
</dbReference>
<dbReference type="SUPFAM" id="SSF54648">
    <property type="entry name" value="DLC"/>
    <property type="match status" value="1"/>
</dbReference>
<protein>
    <submittedName>
        <fullName evidence="2">Uncharacterized protein</fullName>
    </submittedName>
</protein>
<dbReference type="GO" id="GO:0007017">
    <property type="term" value="P:microtubule-based process"/>
    <property type="evidence" value="ECO:0007669"/>
    <property type="project" value="InterPro"/>
</dbReference>
<dbReference type="InterPro" id="IPR001372">
    <property type="entry name" value="Dynein_light_chain_typ-1/2"/>
</dbReference>
<dbReference type="GO" id="GO:0030286">
    <property type="term" value="C:dynein complex"/>
    <property type="evidence" value="ECO:0007669"/>
    <property type="project" value="InterPro"/>
</dbReference>
<dbReference type="Proteomes" id="UP000759131">
    <property type="component" value="Unassembled WGS sequence"/>
</dbReference>
<dbReference type="InterPro" id="IPR013083">
    <property type="entry name" value="Znf_RING/FYVE/PHD"/>
</dbReference>
<feature type="compositionally biased region" description="Gly residues" evidence="1">
    <location>
        <begin position="123"/>
        <end position="137"/>
    </location>
</feature>
<dbReference type="Gene3D" id="3.30.740.10">
    <property type="entry name" value="Protein Inhibitor Of Neuronal Nitric Oxide Synthase"/>
    <property type="match status" value="2"/>
</dbReference>
<dbReference type="InterPro" id="IPR037177">
    <property type="entry name" value="DLC_sf"/>
</dbReference>
<evidence type="ECO:0000256" key="1">
    <source>
        <dbReference type="SAM" id="MobiDB-lite"/>
    </source>
</evidence>
<proteinExistence type="predicted"/>
<dbReference type="AlphaFoldDB" id="A0A7R9L9T5"/>
<dbReference type="OrthoDB" id="6503708at2759"/>
<keyword evidence="3" id="KW-1185">Reference proteome</keyword>
<dbReference type="Gene3D" id="3.30.40.10">
    <property type="entry name" value="Zinc/RING finger domain, C3HC4 (zinc finger)"/>
    <property type="match status" value="1"/>
</dbReference>